<dbReference type="KEGG" id="lgi:LOTGIDRAFT_165585"/>
<dbReference type="Proteomes" id="UP000030746">
    <property type="component" value="Unassembled WGS sequence"/>
</dbReference>
<gene>
    <name evidence="1" type="ORF">LOTGIDRAFT_165585</name>
</gene>
<keyword evidence="2" id="KW-1185">Reference proteome</keyword>
<reference evidence="1 2" key="1">
    <citation type="journal article" date="2013" name="Nature">
        <title>Insights into bilaterian evolution from three spiralian genomes.</title>
        <authorList>
            <person name="Simakov O."/>
            <person name="Marletaz F."/>
            <person name="Cho S.J."/>
            <person name="Edsinger-Gonzales E."/>
            <person name="Havlak P."/>
            <person name="Hellsten U."/>
            <person name="Kuo D.H."/>
            <person name="Larsson T."/>
            <person name="Lv J."/>
            <person name="Arendt D."/>
            <person name="Savage R."/>
            <person name="Osoegawa K."/>
            <person name="de Jong P."/>
            <person name="Grimwood J."/>
            <person name="Chapman J.A."/>
            <person name="Shapiro H."/>
            <person name="Aerts A."/>
            <person name="Otillar R.P."/>
            <person name="Terry A.Y."/>
            <person name="Boore J.L."/>
            <person name="Grigoriev I.V."/>
            <person name="Lindberg D.R."/>
            <person name="Seaver E.C."/>
            <person name="Weisblat D.A."/>
            <person name="Putnam N.H."/>
            <person name="Rokhsar D.S."/>
        </authorList>
    </citation>
    <scope>NUCLEOTIDE SEQUENCE [LARGE SCALE GENOMIC DNA]</scope>
</reference>
<dbReference type="EMBL" id="KB202685">
    <property type="protein sequence ID" value="ESO88457.1"/>
    <property type="molecule type" value="Genomic_DNA"/>
</dbReference>
<dbReference type="HOGENOM" id="CLU_1962089_0_0_1"/>
<dbReference type="GeneID" id="20240141"/>
<dbReference type="RefSeq" id="XP_009060865.1">
    <property type="nucleotide sequence ID" value="XM_009062617.1"/>
</dbReference>
<accession>V3ZVS8</accession>
<evidence type="ECO:0000313" key="2">
    <source>
        <dbReference type="Proteomes" id="UP000030746"/>
    </source>
</evidence>
<sequence length="128" mass="15419">MENKIESLLNDETKDGGIYLSGLTTDIEYIRKNCSVITEVNTLHGSFYAYVPIIRGIRQERQIEDIVCISCYLTERQREGYCLYIMLFYRETDRGHCLYIMLFYRETDIRHCLYIMLFNRETDRRTRD</sequence>
<protein>
    <submittedName>
        <fullName evidence="1">Uncharacterized protein</fullName>
    </submittedName>
</protein>
<dbReference type="AlphaFoldDB" id="V3ZVS8"/>
<proteinExistence type="predicted"/>
<dbReference type="CTD" id="20240141"/>
<evidence type="ECO:0000313" key="1">
    <source>
        <dbReference type="EMBL" id="ESO88457.1"/>
    </source>
</evidence>
<organism evidence="1 2">
    <name type="scientific">Lottia gigantea</name>
    <name type="common">Giant owl limpet</name>
    <dbReference type="NCBI Taxonomy" id="225164"/>
    <lineage>
        <taxon>Eukaryota</taxon>
        <taxon>Metazoa</taxon>
        <taxon>Spiralia</taxon>
        <taxon>Lophotrochozoa</taxon>
        <taxon>Mollusca</taxon>
        <taxon>Gastropoda</taxon>
        <taxon>Patellogastropoda</taxon>
        <taxon>Lottioidea</taxon>
        <taxon>Lottiidae</taxon>
        <taxon>Lottia</taxon>
    </lineage>
</organism>
<name>V3ZVS8_LOTGI</name>